<evidence type="ECO:0000256" key="2">
    <source>
        <dbReference type="ARBA" id="ARBA00022576"/>
    </source>
</evidence>
<evidence type="ECO:0000256" key="1">
    <source>
        <dbReference type="ARBA" id="ARBA00001933"/>
    </source>
</evidence>
<accession>A0A075FPV8</accession>
<evidence type="ECO:0000256" key="3">
    <source>
        <dbReference type="ARBA" id="ARBA00022679"/>
    </source>
</evidence>
<keyword evidence="4" id="KW-0663">Pyridoxal phosphate</keyword>
<keyword evidence="3 6" id="KW-0808">Transferase</keyword>
<dbReference type="GO" id="GO:0008483">
    <property type="term" value="F:transaminase activity"/>
    <property type="evidence" value="ECO:0007669"/>
    <property type="project" value="UniProtKB-KW"/>
</dbReference>
<proteinExistence type="predicted"/>
<dbReference type="InterPro" id="IPR051926">
    <property type="entry name" value="Ala_Aminotransferase"/>
</dbReference>
<reference evidence="6" key="1">
    <citation type="journal article" date="2014" name="Genome Biol. Evol.">
        <title>Pangenome evidence for extensive interdomain horizontal transfer affecting lineage core and shell genes in uncultured planktonic thaumarchaeota and euryarchaeota.</title>
        <authorList>
            <person name="Deschamps P."/>
            <person name="Zivanovic Y."/>
            <person name="Moreira D."/>
            <person name="Rodriguez-Valera F."/>
            <person name="Lopez-Garcia P."/>
        </authorList>
    </citation>
    <scope>NUCLEOTIDE SEQUENCE</scope>
</reference>
<protein>
    <submittedName>
        <fullName evidence="6">Aminotransferase</fullName>
    </submittedName>
</protein>
<dbReference type="Pfam" id="PF00155">
    <property type="entry name" value="Aminotran_1_2"/>
    <property type="match status" value="1"/>
</dbReference>
<dbReference type="Gene3D" id="3.40.640.10">
    <property type="entry name" value="Type I PLP-dependent aspartate aminotransferase-like (Major domain)"/>
    <property type="match status" value="1"/>
</dbReference>
<dbReference type="CDD" id="cd00609">
    <property type="entry name" value="AAT_like"/>
    <property type="match status" value="1"/>
</dbReference>
<dbReference type="GO" id="GO:0030170">
    <property type="term" value="F:pyridoxal phosphate binding"/>
    <property type="evidence" value="ECO:0007669"/>
    <property type="project" value="InterPro"/>
</dbReference>
<dbReference type="InterPro" id="IPR015421">
    <property type="entry name" value="PyrdxlP-dep_Trfase_major"/>
</dbReference>
<sequence length="416" mass="45909">MFTPSFSPTNRSSAYAVVDMFSSRIQSRAKANQLAQVRADLEARGIPVIDLMESNPTRVGFEYPTQFVDAFADDVWLNYRPTPRGLAPARSAVAQHLGTEQHPVNPERIVLTASTSEAYTMLFKLLCDPGDQILVPQPSYPLLEHLTRLEGVESVGYPLVYHGRWEVDTEALYARVTARTRAVVVVSPNNPTGSVLLPHELESIQTICRKVGCALISDEVFGDYIFNQSELPRSVLHSQTDVLTFCLGGLSKAVGLPQVKLSWIVTSGVESEVHSALDALDFVLDTYLSVSTPIQVAAPLLMEQGKQVSTWIRERVAANCEALKNVMVHYPSATLLPLEGGWYGVVQVPAVLSEEQLVLELLEHDHIYVHPGYFYDFPREAFLVMSLLLDPGCFESAVVRMLDRAAGPRGVAIETN</sequence>
<dbReference type="InterPro" id="IPR015422">
    <property type="entry name" value="PyrdxlP-dep_Trfase_small"/>
</dbReference>
<feature type="domain" description="Aminotransferase class I/classII large" evidence="5">
    <location>
        <begin position="80"/>
        <end position="377"/>
    </location>
</feature>
<evidence type="ECO:0000313" key="6">
    <source>
        <dbReference type="EMBL" id="AIE93705.1"/>
    </source>
</evidence>
<dbReference type="EMBL" id="KF900402">
    <property type="protein sequence ID" value="AIE93705.1"/>
    <property type="molecule type" value="Genomic_DNA"/>
</dbReference>
<dbReference type="SUPFAM" id="SSF53383">
    <property type="entry name" value="PLP-dependent transferases"/>
    <property type="match status" value="1"/>
</dbReference>
<organism evidence="6">
    <name type="scientific">uncultured marine thaumarchaeote AD1000_39_D08</name>
    <dbReference type="NCBI Taxonomy" id="1455913"/>
    <lineage>
        <taxon>Archaea</taxon>
        <taxon>Nitrososphaerota</taxon>
        <taxon>environmental samples</taxon>
    </lineage>
</organism>
<evidence type="ECO:0000256" key="4">
    <source>
        <dbReference type="ARBA" id="ARBA00022898"/>
    </source>
</evidence>
<name>A0A075FPV8_9ARCH</name>
<evidence type="ECO:0000259" key="5">
    <source>
        <dbReference type="Pfam" id="PF00155"/>
    </source>
</evidence>
<dbReference type="AlphaFoldDB" id="A0A075FPV8"/>
<dbReference type="Gene3D" id="3.90.1150.10">
    <property type="entry name" value="Aspartate Aminotransferase, domain 1"/>
    <property type="match status" value="1"/>
</dbReference>
<keyword evidence="2 6" id="KW-0032">Aminotransferase</keyword>
<dbReference type="InterPro" id="IPR004839">
    <property type="entry name" value="Aminotransferase_I/II_large"/>
</dbReference>
<dbReference type="PANTHER" id="PTHR43488:SF2">
    <property type="entry name" value="GLUTAMATE-PYRUVATE AMINOTRANSFERASE ALAA"/>
    <property type="match status" value="1"/>
</dbReference>
<dbReference type="InterPro" id="IPR015424">
    <property type="entry name" value="PyrdxlP-dep_Trfase"/>
</dbReference>
<dbReference type="PANTHER" id="PTHR43488">
    <property type="entry name" value="GLUTAMATE-PYRUVATE AMINOTRANSFERASE ALAA"/>
    <property type="match status" value="1"/>
</dbReference>
<comment type="cofactor">
    <cofactor evidence="1">
        <name>pyridoxal 5'-phosphate</name>
        <dbReference type="ChEBI" id="CHEBI:597326"/>
    </cofactor>
</comment>